<dbReference type="Proteomes" id="UP000250235">
    <property type="component" value="Unassembled WGS sequence"/>
</dbReference>
<reference evidence="5 6" key="1">
    <citation type="journal article" date="2015" name="Proc. Natl. Acad. Sci. U.S.A.">
        <title>The resurrection genome of Boea hygrometrica: A blueprint for survival of dehydration.</title>
        <authorList>
            <person name="Xiao L."/>
            <person name="Yang G."/>
            <person name="Zhang L."/>
            <person name="Yang X."/>
            <person name="Zhao S."/>
            <person name="Ji Z."/>
            <person name="Zhou Q."/>
            <person name="Hu M."/>
            <person name="Wang Y."/>
            <person name="Chen M."/>
            <person name="Xu Y."/>
            <person name="Jin H."/>
            <person name="Xiao X."/>
            <person name="Hu G."/>
            <person name="Bao F."/>
            <person name="Hu Y."/>
            <person name="Wan P."/>
            <person name="Li L."/>
            <person name="Deng X."/>
            <person name="Kuang T."/>
            <person name="Xiang C."/>
            <person name="Zhu J.K."/>
            <person name="Oliver M.J."/>
            <person name="He Y."/>
        </authorList>
    </citation>
    <scope>NUCLEOTIDE SEQUENCE [LARGE SCALE GENOMIC DNA]</scope>
    <source>
        <strain evidence="6">cv. XS01</strain>
    </source>
</reference>
<proteinExistence type="inferred from homology"/>
<dbReference type="AlphaFoldDB" id="A0A2Z7D206"/>
<evidence type="ECO:0000259" key="4">
    <source>
        <dbReference type="Pfam" id="PF01073"/>
    </source>
</evidence>
<gene>
    <name evidence="5" type="ORF">F511_14858</name>
</gene>
<dbReference type="InterPro" id="IPR036291">
    <property type="entry name" value="NAD(P)-bd_dom_sf"/>
</dbReference>
<accession>A0A2Z7D206</accession>
<evidence type="ECO:0000256" key="3">
    <source>
        <dbReference type="RuleBase" id="RU004475"/>
    </source>
</evidence>
<dbReference type="InterPro" id="IPR050425">
    <property type="entry name" value="NAD(P)_dehydrat-like"/>
</dbReference>
<name>A0A2Z7D206_9LAMI</name>
<sequence length="313" mass="34482">MAEEIGGADAAAELRTCVVLGGSGCIGRALVGRLLKLGNWYVRVVGSTENPQLLPLESRLRRAFSGGRASYFQADVRRKDQIIRAIEGASVVFYTGHVDSFLDDFHSCYTIIVQGTKNIIDACRECKVKQLIYNSSADVVFHGLRDIRNGNESMPQSDQFKDLITDLKAQSESLILSANDIDGLLTCVLRPCNVFGPGEKDLLPSLLSLAQSSWAKFIIGSAHNLSDFTFVDNVAHAHICAEESLSSRMASVGGKVFFITNMEPVKFWEFASLLLEGLGYGRYSYQLLPFIIDSYDIICCWKVTTDTVSNLLK</sequence>
<keyword evidence="1" id="KW-0521">NADP</keyword>
<dbReference type="GO" id="GO:0006694">
    <property type="term" value="P:steroid biosynthetic process"/>
    <property type="evidence" value="ECO:0007669"/>
    <property type="project" value="InterPro"/>
</dbReference>
<dbReference type="Gene3D" id="3.40.50.720">
    <property type="entry name" value="NAD(P)-binding Rossmann-like Domain"/>
    <property type="match status" value="1"/>
</dbReference>
<protein>
    <submittedName>
        <fullName evidence="5">3beta-hydroxysteroid-dehydrogenase/decarboxylase isoform 3</fullName>
    </submittedName>
</protein>
<dbReference type="EMBL" id="KQ990357">
    <property type="protein sequence ID" value="KZV53492.1"/>
    <property type="molecule type" value="Genomic_DNA"/>
</dbReference>
<evidence type="ECO:0000313" key="5">
    <source>
        <dbReference type="EMBL" id="KZV53492.1"/>
    </source>
</evidence>
<dbReference type="GO" id="GO:0016616">
    <property type="term" value="F:oxidoreductase activity, acting on the CH-OH group of donors, NAD or NADP as acceptor"/>
    <property type="evidence" value="ECO:0007669"/>
    <property type="project" value="InterPro"/>
</dbReference>
<dbReference type="InterPro" id="IPR002225">
    <property type="entry name" value="3Beta_OHSteriod_DH/Estase"/>
</dbReference>
<feature type="domain" description="3-beta hydroxysteroid dehydrogenase/isomerase" evidence="4">
    <location>
        <begin position="18"/>
        <end position="285"/>
    </location>
</feature>
<evidence type="ECO:0000313" key="6">
    <source>
        <dbReference type="Proteomes" id="UP000250235"/>
    </source>
</evidence>
<keyword evidence="6" id="KW-1185">Reference proteome</keyword>
<dbReference type="Pfam" id="PF01073">
    <property type="entry name" value="3Beta_HSD"/>
    <property type="match status" value="1"/>
</dbReference>
<organism evidence="5 6">
    <name type="scientific">Dorcoceras hygrometricum</name>
    <dbReference type="NCBI Taxonomy" id="472368"/>
    <lineage>
        <taxon>Eukaryota</taxon>
        <taxon>Viridiplantae</taxon>
        <taxon>Streptophyta</taxon>
        <taxon>Embryophyta</taxon>
        <taxon>Tracheophyta</taxon>
        <taxon>Spermatophyta</taxon>
        <taxon>Magnoliopsida</taxon>
        <taxon>eudicotyledons</taxon>
        <taxon>Gunneridae</taxon>
        <taxon>Pentapetalae</taxon>
        <taxon>asterids</taxon>
        <taxon>lamiids</taxon>
        <taxon>Lamiales</taxon>
        <taxon>Gesneriaceae</taxon>
        <taxon>Didymocarpoideae</taxon>
        <taxon>Trichosporeae</taxon>
        <taxon>Loxocarpinae</taxon>
        <taxon>Dorcoceras</taxon>
    </lineage>
</organism>
<comment type="similarity">
    <text evidence="3">Belongs to the 3-beta-HSD family.</text>
</comment>
<keyword evidence="2 3" id="KW-0560">Oxidoreductase</keyword>
<evidence type="ECO:0000256" key="2">
    <source>
        <dbReference type="ARBA" id="ARBA00023002"/>
    </source>
</evidence>
<dbReference type="OrthoDB" id="10058185at2759"/>
<evidence type="ECO:0000256" key="1">
    <source>
        <dbReference type="ARBA" id="ARBA00022857"/>
    </source>
</evidence>
<dbReference type="PANTHER" id="PTHR10366:SF639">
    <property type="entry name" value="3BETA-HYDROXYSTEROID-DEHYDROGENASE_DECARBOXYLASE ISOFORM 3"/>
    <property type="match status" value="1"/>
</dbReference>
<dbReference type="SUPFAM" id="SSF51735">
    <property type="entry name" value="NAD(P)-binding Rossmann-fold domains"/>
    <property type="match status" value="1"/>
</dbReference>
<dbReference type="PANTHER" id="PTHR10366">
    <property type="entry name" value="NAD DEPENDENT EPIMERASE/DEHYDRATASE"/>
    <property type="match status" value="1"/>
</dbReference>